<dbReference type="SUPFAM" id="SSF51658">
    <property type="entry name" value="Xylose isomerase-like"/>
    <property type="match status" value="1"/>
</dbReference>
<dbReference type="PANTHER" id="PTHR12110:SF21">
    <property type="entry name" value="XYLOSE ISOMERASE-LIKE TIM BARREL DOMAIN-CONTAINING PROTEIN"/>
    <property type="match status" value="1"/>
</dbReference>
<dbReference type="PANTHER" id="PTHR12110">
    <property type="entry name" value="HYDROXYPYRUVATE ISOMERASE"/>
    <property type="match status" value="1"/>
</dbReference>
<evidence type="ECO:0000259" key="1">
    <source>
        <dbReference type="Pfam" id="PF01261"/>
    </source>
</evidence>
<accession>A0A842YJ01</accession>
<dbReference type="AlphaFoldDB" id="A0A842YJ01"/>
<evidence type="ECO:0000313" key="2">
    <source>
        <dbReference type="EMBL" id="MBE2899442.1"/>
    </source>
</evidence>
<dbReference type="Pfam" id="PF01261">
    <property type="entry name" value="AP_endonuc_2"/>
    <property type="match status" value="1"/>
</dbReference>
<keyword evidence="2" id="KW-0413">Isomerase</keyword>
<dbReference type="Gene3D" id="3.20.20.150">
    <property type="entry name" value="Divalent-metal-dependent TIM barrel enzymes"/>
    <property type="match status" value="1"/>
</dbReference>
<sequence>MMRIGVSTLALTPSPLGEMLEYIEALGADCCEIIYEHPLSEVEVTDSYSLEFTVHAPISDINIASLNDTVREASIREVESAVDLAAELDSEVVVVHPGTVPFLGRPYRDLIAERNLESLAAISEYASDRGVGVYPENMPRLEGPLLRELEELWVVAEELGIMVTLDAAHAATMGYSTEEMVSPHVGHVHLSDNNGEVDSHDALGEGSLDIKALLDGLKGAGYSGVLTVEVKTPEEVKRSVEFLRDIIL</sequence>
<gene>
    <name evidence="2" type="ORF">DNK57_01170</name>
</gene>
<dbReference type="InterPro" id="IPR013022">
    <property type="entry name" value="Xyl_isomerase-like_TIM-brl"/>
</dbReference>
<name>A0A842YJ01_METTF</name>
<protein>
    <submittedName>
        <fullName evidence="2">Sugar phosphate isomerase/epimerase</fullName>
    </submittedName>
</protein>
<proteinExistence type="predicted"/>
<dbReference type="Proteomes" id="UP000646659">
    <property type="component" value="Unassembled WGS sequence"/>
</dbReference>
<dbReference type="GO" id="GO:0016853">
    <property type="term" value="F:isomerase activity"/>
    <property type="evidence" value="ECO:0007669"/>
    <property type="project" value="UniProtKB-KW"/>
</dbReference>
<evidence type="ECO:0000313" key="3">
    <source>
        <dbReference type="Proteomes" id="UP000646659"/>
    </source>
</evidence>
<feature type="domain" description="Xylose isomerase-like TIM barrel" evidence="1">
    <location>
        <begin position="22"/>
        <end position="245"/>
    </location>
</feature>
<dbReference type="InterPro" id="IPR036237">
    <property type="entry name" value="Xyl_isomerase-like_sf"/>
</dbReference>
<reference evidence="2" key="1">
    <citation type="submission" date="2018-06" db="EMBL/GenBank/DDBJ databases">
        <title>Draft genome sequence of Methanothermobacter thermautotrophicus Strain WHS, a thermophilic, hydrogenotrophic methanogen isolated from Washburn Hot Springs in Yellowstone National Park, USA.</title>
        <authorList>
            <person name="Mckay L.J."/>
            <person name="Klingelsmith K."/>
            <person name="Inskeep W.P."/>
            <person name="Fields M.W."/>
        </authorList>
    </citation>
    <scope>NUCLEOTIDE SEQUENCE</scope>
    <source>
        <strain evidence="2">WHS</strain>
    </source>
</reference>
<dbReference type="EMBL" id="QKOF01000003">
    <property type="protein sequence ID" value="MBE2899442.1"/>
    <property type="molecule type" value="Genomic_DNA"/>
</dbReference>
<dbReference type="InterPro" id="IPR050312">
    <property type="entry name" value="IolE/XylAMocC-like"/>
</dbReference>
<organism evidence="2 3">
    <name type="scientific">Methanothermobacter thermautotrophicus</name>
    <name type="common">Methanobacterium thermoformicicum</name>
    <dbReference type="NCBI Taxonomy" id="145262"/>
    <lineage>
        <taxon>Archaea</taxon>
        <taxon>Methanobacteriati</taxon>
        <taxon>Methanobacteriota</taxon>
        <taxon>Methanomada group</taxon>
        <taxon>Methanobacteria</taxon>
        <taxon>Methanobacteriales</taxon>
        <taxon>Methanobacteriaceae</taxon>
        <taxon>Methanothermobacter</taxon>
    </lineage>
</organism>
<comment type="caution">
    <text evidence="2">The sequence shown here is derived from an EMBL/GenBank/DDBJ whole genome shotgun (WGS) entry which is preliminary data.</text>
</comment>